<proteinExistence type="predicted"/>
<dbReference type="STRING" id="1519643.SAMN06295933_1388"/>
<evidence type="ECO:0000313" key="1">
    <source>
        <dbReference type="EMBL" id="SMF04893.1"/>
    </source>
</evidence>
<protein>
    <recommendedName>
        <fullName evidence="3">Zinc-or iron-chelating domain-containing protein</fullName>
    </recommendedName>
</protein>
<dbReference type="InterPro" id="IPR005358">
    <property type="entry name" value="Puta_zinc/iron-chelating_dom"/>
</dbReference>
<accession>A0A1X7CXF7</accession>
<organism evidence="1 2">
    <name type="scientific">Desulfovibrio gilichinskyi</name>
    <dbReference type="NCBI Taxonomy" id="1519643"/>
    <lineage>
        <taxon>Bacteria</taxon>
        <taxon>Pseudomonadati</taxon>
        <taxon>Thermodesulfobacteriota</taxon>
        <taxon>Desulfovibrionia</taxon>
        <taxon>Desulfovibrionales</taxon>
        <taxon>Desulfovibrionaceae</taxon>
        <taxon>Desulfovibrio</taxon>
    </lineage>
</organism>
<dbReference type="Proteomes" id="UP000192906">
    <property type="component" value="Unassembled WGS sequence"/>
</dbReference>
<evidence type="ECO:0000313" key="2">
    <source>
        <dbReference type="Proteomes" id="UP000192906"/>
    </source>
</evidence>
<evidence type="ECO:0008006" key="3">
    <source>
        <dbReference type="Google" id="ProtNLM"/>
    </source>
</evidence>
<reference evidence="2" key="1">
    <citation type="submission" date="2017-04" db="EMBL/GenBank/DDBJ databases">
        <authorList>
            <person name="Varghese N."/>
            <person name="Submissions S."/>
        </authorList>
    </citation>
    <scope>NUCLEOTIDE SEQUENCE [LARGE SCALE GENOMIC DNA]</scope>
    <source>
        <strain evidence="2">K3S</strain>
    </source>
</reference>
<dbReference type="RefSeq" id="WP_085100292.1">
    <property type="nucleotide sequence ID" value="NZ_FWZU01000002.1"/>
</dbReference>
<dbReference type="EMBL" id="FWZU01000002">
    <property type="protein sequence ID" value="SMF04893.1"/>
    <property type="molecule type" value="Genomic_DNA"/>
</dbReference>
<dbReference type="Pfam" id="PF03692">
    <property type="entry name" value="CxxCxxCC"/>
    <property type="match status" value="1"/>
</dbReference>
<dbReference type="AlphaFoldDB" id="A0A1X7CXF7"/>
<sequence>MSFLHNMASLFRLWRLKKRKQVVVIRGSCNMCGKCCREISLYVDSTWLRSEKQVRKASIKNPHLNFFKIIGKTEDGFLKFACTHLGEDGLCTDYENRPTLCRTFPSPSIFLQHGQLPEGCGFRMSTEIDFEKVLEDTCNGKACIKSSKRKYF</sequence>
<keyword evidence="2" id="KW-1185">Reference proteome</keyword>
<name>A0A1X7CXF7_9BACT</name>
<gene>
    <name evidence="1" type="ORF">SAMN06295933_1388</name>
</gene>